<feature type="transmembrane region" description="Helical" evidence="7">
    <location>
        <begin position="79"/>
        <end position="96"/>
    </location>
</feature>
<evidence type="ECO:0000313" key="8">
    <source>
        <dbReference type="EMBL" id="NYZ68771.1"/>
    </source>
</evidence>
<keyword evidence="4 7" id="KW-0812">Transmembrane</keyword>
<keyword evidence="6 7" id="KW-0472">Membrane</keyword>
<evidence type="ECO:0000256" key="7">
    <source>
        <dbReference type="SAM" id="Phobius"/>
    </source>
</evidence>
<dbReference type="PANTHER" id="PTHR30065:SF1">
    <property type="entry name" value="SURFACE PRESENTATION OF ANTIGENS PROTEIN SPAR"/>
    <property type="match status" value="1"/>
</dbReference>
<gene>
    <name evidence="8" type="ORF">H0A36_22395</name>
</gene>
<dbReference type="InterPro" id="IPR002010">
    <property type="entry name" value="T3SS_IM_R"/>
</dbReference>
<dbReference type="AlphaFoldDB" id="A0A853IFL4"/>
<evidence type="ECO:0000256" key="1">
    <source>
        <dbReference type="ARBA" id="ARBA00004651"/>
    </source>
</evidence>
<sequence length="259" mass="28826">MNNSNVLLELFYSVILPVPRLAGVFFGFIYFSKQNIPAVVKTGIVISISLSLVPYIYADIDISEINDPVSLVSINFKEIILGIVMGVIFTIPFQILNLSGSLFDAFKGAQLPYSGAFLSGGEGTATSSLLGYYIVILMFTSGYFLEVIQYVLLSYKVWPIIDFYPVYDQSDISITFILLNELFSIAVLITAPVIIISILVDVCTLVIAKQLPQLNPTMLVMPVKAIIISGFMILLINKVDFIEYMDFDYYSTLVRKIIT</sequence>
<dbReference type="Pfam" id="PF01311">
    <property type="entry name" value="Bac_export_1"/>
    <property type="match status" value="1"/>
</dbReference>
<dbReference type="GO" id="GO:0006605">
    <property type="term" value="P:protein targeting"/>
    <property type="evidence" value="ECO:0007669"/>
    <property type="project" value="InterPro"/>
</dbReference>
<feature type="transmembrane region" description="Helical" evidence="7">
    <location>
        <begin position="174"/>
        <end position="207"/>
    </location>
</feature>
<protein>
    <submittedName>
        <fullName evidence="8">EscT/YscT/HrcT family type III secretion system export apparatus protein</fullName>
    </submittedName>
</protein>
<dbReference type="Proteomes" id="UP000569732">
    <property type="component" value="Unassembled WGS sequence"/>
</dbReference>
<dbReference type="PRINTS" id="PR00953">
    <property type="entry name" value="TYPE3IMRPROT"/>
</dbReference>
<evidence type="ECO:0000256" key="5">
    <source>
        <dbReference type="ARBA" id="ARBA00022989"/>
    </source>
</evidence>
<comment type="subcellular location">
    <subcellularLocation>
        <location evidence="1">Cell membrane</location>
        <topology evidence="1">Multi-pass membrane protein</topology>
    </subcellularLocation>
</comment>
<comment type="similarity">
    <text evidence="2">Belongs to the FliR/MopE/SpaR family.</text>
</comment>
<evidence type="ECO:0000256" key="3">
    <source>
        <dbReference type="ARBA" id="ARBA00022475"/>
    </source>
</evidence>
<reference evidence="8 9" key="1">
    <citation type="submission" date="2020-07" db="EMBL/GenBank/DDBJ databases">
        <title>Endozoicomonas sp. nov., isolated from sediment.</title>
        <authorList>
            <person name="Gu T."/>
        </authorList>
    </citation>
    <scope>NUCLEOTIDE SEQUENCE [LARGE SCALE GENOMIC DNA]</scope>
    <source>
        <strain evidence="8 9">SM1973</strain>
    </source>
</reference>
<evidence type="ECO:0000313" key="9">
    <source>
        <dbReference type="Proteomes" id="UP000569732"/>
    </source>
</evidence>
<comment type="caution">
    <text evidence="8">The sequence shown here is derived from an EMBL/GenBank/DDBJ whole genome shotgun (WGS) entry which is preliminary data.</text>
</comment>
<dbReference type="EMBL" id="JACCKB010000050">
    <property type="protein sequence ID" value="NYZ68771.1"/>
    <property type="molecule type" value="Genomic_DNA"/>
</dbReference>
<dbReference type="RefSeq" id="WP_180570773.1">
    <property type="nucleotide sequence ID" value="NZ_JACCKB010000050.1"/>
</dbReference>
<feature type="transmembrane region" description="Helical" evidence="7">
    <location>
        <begin position="130"/>
        <end position="153"/>
    </location>
</feature>
<evidence type="ECO:0000256" key="6">
    <source>
        <dbReference type="ARBA" id="ARBA00023136"/>
    </source>
</evidence>
<feature type="transmembrane region" description="Helical" evidence="7">
    <location>
        <begin position="219"/>
        <end position="236"/>
    </location>
</feature>
<keyword evidence="9" id="KW-1185">Reference proteome</keyword>
<feature type="transmembrane region" description="Helical" evidence="7">
    <location>
        <begin position="7"/>
        <end position="32"/>
    </location>
</feature>
<dbReference type="PANTHER" id="PTHR30065">
    <property type="entry name" value="FLAGELLAR BIOSYNTHETIC PROTEIN FLIR"/>
    <property type="match status" value="1"/>
</dbReference>
<dbReference type="GO" id="GO:0005886">
    <property type="term" value="C:plasma membrane"/>
    <property type="evidence" value="ECO:0007669"/>
    <property type="project" value="UniProtKB-SubCell"/>
</dbReference>
<keyword evidence="3" id="KW-1003">Cell membrane</keyword>
<evidence type="ECO:0000256" key="2">
    <source>
        <dbReference type="ARBA" id="ARBA00009772"/>
    </source>
</evidence>
<accession>A0A853IFL4</accession>
<evidence type="ECO:0000256" key="4">
    <source>
        <dbReference type="ARBA" id="ARBA00022692"/>
    </source>
</evidence>
<proteinExistence type="inferred from homology"/>
<organism evidence="8 9">
    <name type="scientific">Spartinivicinus marinus</name>
    <dbReference type="NCBI Taxonomy" id="2994442"/>
    <lineage>
        <taxon>Bacteria</taxon>
        <taxon>Pseudomonadati</taxon>
        <taxon>Pseudomonadota</taxon>
        <taxon>Gammaproteobacteria</taxon>
        <taxon>Oceanospirillales</taxon>
        <taxon>Zooshikellaceae</taxon>
        <taxon>Spartinivicinus</taxon>
    </lineage>
</organism>
<name>A0A853IFL4_9GAMM</name>
<feature type="transmembrane region" description="Helical" evidence="7">
    <location>
        <begin position="38"/>
        <end position="58"/>
    </location>
</feature>
<keyword evidence="5 7" id="KW-1133">Transmembrane helix</keyword>